<evidence type="ECO:0000259" key="13">
    <source>
        <dbReference type="PROSITE" id="PS50026"/>
    </source>
</evidence>
<dbReference type="CDD" id="cd00054">
    <property type="entry name" value="EGF_CA"/>
    <property type="match status" value="1"/>
</dbReference>
<keyword evidence="15" id="KW-1185">Reference proteome</keyword>
<keyword evidence="6" id="KW-0677">Repeat</keyword>
<evidence type="ECO:0000256" key="2">
    <source>
        <dbReference type="ARBA" id="ARBA00022475"/>
    </source>
</evidence>
<keyword evidence="5" id="KW-0732">Signal</keyword>
<dbReference type="PROSITE" id="PS50026">
    <property type="entry name" value="EGF_3"/>
    <property type="match status" value="1"/>
</dbReference>
<comment type="caution">
    <text evidence="14">The sequence shown here is derived from an EMBL/GenBank/DDBJ whole genome shotgun (WGS) entry which is preliminary data.</text>
</comment>
<dbReference type="Pfam" id="PF00008">
    <property type="entry name" value="EGF"/>
    <property type="match status" value="1"/>
</dbReference>
<dbReference type="InterPro" id="IPR000152">
    <property type="entry name" value="EGF-type_Asp/Asn_hydroxyl_site"/>
</dbReference>
<evidence type="ECO:0000256" key="1">
    <source>
        <dbReference type="ARBA" id="ARBA00004251"/>
    </source>
</evidence>
<evidence type="ECO:0000256" key="12">
    <source>
        <dbReference type="PROSITE-ProRule" id="PRU00076"/>
    </source>
</evidence>
<evidence type="ECO:0000313" key="14">
    <source>
        <dbReference type="EMBL" id="KAH3793075.1"/>
    </source>
</evidence>
<evidence type="ECO:0000256" key="4">
    <source>
        <dbReference type="ARBA" id="ARBA00022692"/>
    </source>
</evidence>
<dbReference type="FunFam" id="2.10.25.10:FF:000391">
    <property type="entry name" value="Weary, isoform C"/>
    <property type="match status" value="1"/>
</dbReference>
<keyword evidence="7" id="KW-0106">Calcium</keyword>
<keyword evidence="9" id="KW-0472">Membrane</keyword>
<evidence type="ECO:0000256" key="5">
    <source>
        <dbReference type="ARBA" id="ARBA00022729"/>
    </source>
</evidence>
<evidence type="ECO:0000256" key="3">
    <source>
        <dbReference type="ARBA" id="ARBA00022536"/>
    </source>
</evidence>
<accession>A0A9D4F669</accession>
<dbReference type="EMBL" id="JAIWYP010000007">
    <property type="protein sequence ID" value="KAH3793075.1"/>
    <property type="molecule type" value="Genomic_DNA"/>
</dbReference>
<name>A0A9D4F669_DREPO</name>
<keyword evidence="11" id="KW-0325">Glycoprotein</keyword>
<dbReference type="GO" id="GO:0005886">
    <property type="term" value="C:plasma membrane"/>
    <property type="evidence" value="ECO:0007669"/>
    <property type="project" value="UniProtKB-SubCell"/>
</dbReference>
<sequence length="333" mass="36503">MCAWNNHYCWPGTCSTTGLTKDCQCADGFVKRSSVDYGSINAGETTCQPNSLPDILTCDTVAVGPNDERKRAISTSHSPACQYLADMYGNYQPSTMRFTMTSEFSVTFPLSKPSFIVEENFGISDTTITVKLQAVTGSYETKSIHTQLVDTSSSTSVVQTQHDSGNITVNQAKYNLHNGEALCLEFEAKAGGYLKSIDTTLVMRITSGPVPYTKVQKQRTATCPTRNVECYCPDIGKCEIFNYSIPLNKLVEADNHTGNHNRIYFFTITVTNNALLTTTEHIDVLVNDSLPEAGVIYEDINECATDPCKNGATCINLQNAYSCTCVTGWKGNH</sequence>
<dbReference type="SMART" id="SM00179">
    <property type="entry name" value="EGF_CA"/>
    <property type="match status" value="1"/>
</dbReference>
<evidence type="ECO:0000256" key="6">
    <source>
        <dbReference type="ARBA" id="ARBA00022737"/>
    </source>
</evidence>
<keyword evidence="2" id="KW-1003">Cell membrane</keyword>
<dbReference type="GO" id="GO:0023052">
    <property type="term" value="P:signaling"/>
    <property type="evidence" value="ECO:0007669"/>
    <property type="project" value="UniProtKB-ARBA"/>
</dbReference>
<keyword evidence="3 12" id="KW-0245">EGF-like domain</keyword>
<keyword evidence="4" id="KW-0812">Transmembrane</keyword>
<dbReference type="AlphaFoldDB" id="A0A9D4F669"/>
<reference evidence="14" key="1">
    <citation type="journal article" date="2019" name="bioRxiv">
        <title>The Genome of the Zebra Mussel, Dreissena polymorpha: A Resource for Invasive Species Research.</title>
        <authorList>
            <person name="McCartney M.A."/>
            <person name="Auch B."/>
            <person name="Kono T."/>
            <person name="Mallez S."/>
            <person name="Zhang Y."/>
            <person name="Obille A."/>
            <person name="Becker A."/>
            <person name="Abrahante J.E."/>
            <person name="Garbe J."/>
            <person name="Badalamenti J.P."/>
            <person name="Herman A."/>
            <person name="Mangelson H."/>
            <person name="Liachko I."/>
            <person name="Sullivan S."/>
            <person name="Sone E.D."/>
            <person name="Koren S."/>
            <person name="Silverstein K.A.T."/>
            <person name="Beckman K.B."/>
            <person name="Gohl D.M."/>
        </authorList>
    </citation>
    <scope>NUCLEOTIDE SEQUENCE</scope>
    <source>
        <strain evidence="14">Duluth1</strain>
        <tissue evidence="14">Whole animal</tissue>
    </source>
</reference>
<evidence type="ECO:0000256" key="9">
    <source>
        <dbReference type="ARBA" id="ARBA00023136"/>
    </source>
</evidence>
<dbReference type="Gene3D" id="2.10.25.10">
    <property type="entry name" value="Laminin"/>
    <property type="match status" value="1"/>
</dbReference>
<comment type="caution">
    <text evidence="12">Lacks conserved residue(s) required for the propagation of feature annotation.</text>
</comment>
<dbReference type="PROSITE" id="PS00010">
    <property type="entry name" value="ASX_HYDROXYL"/>
    <property type="match status" value="1"/>
</dbReference>
<evidence type="ECO:0000256" key="10">
    <source>
        <dbReference type="ARBA" id="ARBA00023157"/>
    </source>
</evidence>
<reference evidence="14" key="2">
    <citation type="submission" date="2020-11" db="EMBL/GenBank/DDBJ databases">
        <authorList>
            <person name="McCartney M.A."/>
            <person name="Auch B."/>
            <person name="Kono T."/>
            <person name="Mallez S."/>
            <person name="Becker A."/>
            <person name="Gohl D.M."/>
            <person name="Silverstein K.A.T."/>
            <person name="Koren S."/>
            <person name="Bechman K.B."/>
            <person name="Herman A."/>
            <person name="Abrahante J.E."/>
            <person name="Garbe J."/>
        </authorList>
    </citation>
    <scope>NUCLEOTIDE SEQUENCE</scope>
    <source>
        <strain evidence="14">Duluth1</strain>
        <tissue evidence="14">Whole animal</tissue>
    </source>
</reference>
<keyword evidence="10" id="KW-1015">Disulfide bond</keyword>
<dbReference type="InterPro" id="IPR018097">
    <property type="entry name" value="EGF_Ca-bd_CS"/>
</dbReference>
<dbReference type="Proteomes" id="UP000828390">
    <property type="component" value="Unassembled WGS sequence"/>
</dbReference>
<feature type="non-terminal residue" evidence="14">
    <location>
        <position position="1"/>
    </location>
</feature>
<comment type="subcellular location">
    <subcellularLocation>
        <location evidence="1">Cell membrane</location>
        <topology evidence="1">Single-pass type I membrane protein</topology>
    </subcellularLocation>
</comment>
<keyword evidence="8" id="KW-1133">Transmembrane helix</keyword>
<dbReference type="InterPro" id="IPR000742">
    <property type="entry name" value="EGF"/>
</dbReference>
<dbReference type="SUPFAM" id="SSF57196">
    <property type="entry name" value="EGF/Laminin"/>
    <property type="match status" value="1"/>
</dbReference>
<evidence type="ECO:0000313" key="15">
    <source>
        <dbReference type="Proteomes" id="UP000828390"/>
    </source>
</evidence>
<feature type="domain" description="EGF-like" evidence="13">
    <location>
        <begin position="299"/>
        <end position="333"/>
    </location>
</feature>
<gene>
    <name evidence="14" type="ORF">DPMN_146579</name>
</gene>
<evidence type="ECO:0000256" key="11">
    <source>
        <dbReference type="ARBA" id="ARBA00023180"/>
    </source>
</evidence>
<dbReference type="InterPro" id="IPR001881">
    <property type="entry name" value="EGF-like_Ca-bd_dom"/>
</dbReference>
<protein>
    <recommendedName>
        <fullName evidence="13">EGF-like domain-containing protein</fullName>
    </recommendedName>
</protein>
<evidence type="ECO:0000256" key="8">
    <source>
        <dbReference type="ARBA" id="ARBA00022989"/>
    </source>
</evidence>
<dbReference type="PROSITE" id="PS01187">
    <property type="entry name" value="EGF_CA"/>
    <property type="match status" value="1"/>
</dbReference>
<proteinExistence type="predicted"/>
<dbReference type="SMART" id="SM00181">
    <property type="entry name" value="EGF"/>
    <property type="match status" value="2"/>
</dbReference>
<dbReference type="GO" id="GO:0007154">
    <property type="term" value="P:cell communication"/>
    <property type="evidence" value="ECO:0007669"/>
    <property type="project" value="UniProtKB-ARBA"/>
</dbReference>
<evidence type="ECO:0000256" key="7">
    <source>
        <dbReference type="ARBA" id="ARBA00022837"/>
    </source>
</evidence>
<organism evidence="14 15">
    <name type="scientific">Dreissena polymorpha</name>
    <name type="common">Zebra mussel</name>
    <name type="synonym">Mytilus polymorpha</name>
    <dbReference type="NCBI Taxonomy" id="45954"/>
    <lineage>
        <taxon>Eukaryota</taxon>
        <taxon>Metazoa</taxon>
        <taxon>Spiralia</taxon>
        <taxon>Lophotrochozoa</taxon>
        <taxon>Mollusca</taxon>
        <taxon>Bivalvia</taxon>
        <taxon>Autobranchia</taxon>
        <taxon>Heteroconchia</taxon>
        <taxon>Euheterodonta</taxon>
        <taxon>Imparidentia</taxon>
        <taxon>Neoheterodontei</taxon>
        <taxon>Myida</taxon>
        <taxon>Dreissenoidea</taxon>
        <taxon>Dreissenidae</taxon>
        <taxon>Dreissena</taxon>
    </lineage>
</organism>
<dbReference type="GO" id="GO:0005509">
    <property type="term" value="F:calcium ion binding"/>
    <property type="evidence" value="ECO:0007669"/>
    <property type="project" value="InterPro"/>
</dbReference>